<feature type="compositionally biased region" description="Acidic residues" evidence="1">
    <location>
        <begin position="12"/>
        <end position="30"/>
    </location>
</feature>
<dbReference type="Proteomes" id="UP000235728">
    <property type="component" value="Unassembled WGS sequence"/>
</dbReference>
<comment type="caution">
    <text evidence="2">The sequence shown here is derived from an EMBL/GenBank/DDBJ whole genome shotgun (WGS) entry which is preliminary data.</text>
</comment>
<dbReference type="EMBL" id="MRVG01000003">
    <property type="protein sequence ID" value="PMB71342.1"/>
    <property type="molecule type" value="Genomic_DNA"/>
</dbReference>
<name>A0A2N6NVQ1_BEABA</name>
<sequence length="313" mass="35643">MLPSASPTASTEGDDDLYLSDDIPEIDNTFDADRGQLDAETDKSEPEDVGLDGDTDCDDINVEDQLLLFDGNTHPLEYYLKGIKDFNAADYEAQIYSDGSKVLIDAIEEQWCLFCDKVLSKIPQAFFESSKASLESFNASPSYALSILHTFFKWKLSQKLGKDGRKLKGIKKKSSLETYWKIFRLYFSREVGEKINLVISRNMHKVLRRLAIEFDLSSTKRMNRRMTIKDLEEQIEETLSTPRKSFKLGELRILAVLFLLLIAPAGSRPQSVLRMRFKDIDLVLAKDPEGGPINILLRFTLEFTKTYLGLKDP</sequence>
<feature type="compositionally biased region" description="Polar residues" evidence="1">
    <location>
        <begin position="1"/>
        <end position="11"/>
    </location>
</feature>
<evidence type="ECO:0000313" key="3">
    <source>
        <dbReference type="Proteomes" id="UP000235728"/>
    </source>
</evidence>
<evidence type="ECO:0000313" key="2">
    <source>
        <dbReference type="EMBL" id="PMB71342.1"/>
    </source>
</evidence>
<evidence type="ECO:0000256" key="1">
    <source>
        <dbReference type="SAM" id="MobiDB-lite"/>
    </source>
</evidence>
<dbReference type="PANTHER" id="PTHR37535">
    <property type="entry name" value="FLUG DOMAIN PROTEIN"/>
    <property type="match status" value="1"/>
</dbReference>
<dbReference type="AlphaFoldDB" id="A0A2N6NVQ1"/>
<accession>A0A2N6NVQ1</accession>
<reference evidence="2 3" key="1">
    <citation type="journal article" date="2016" name="Appl. Microbiol. Biotechnol.">
        <title>Characterization of T-DNA insertion mutants with decreased virulence in the entomopathogenic fungus Beauveria bassiana JEF-007.</title>
        <authorList>
            <person name="Kim S."/>
            <person name="Lee S.J."/>
            <person name="Nai Y.S."/>
            <person name="Yu J.S."/>
            <person name="Lee M.R."/>
            <person name="Yang Y.T."/>
            <person name="Kim J.S."/>
        </authorList>
    </citation>
    <scope>NUCLEOTIDE SEQUENCE [LARGE SCALE GENOMIC DNA]</scope>
    <source>
        <strain evidence="2 3">JEF-007</strain>
    </source>
</reference>
<dbReference type="Pfam" id="PF11917">
    <property type="entry name" value="DUF3435"/>
    <property type="match status" value="1"/>
</dbReference>
<organism evidence="2 3">
    <name type="scientific">Beauveria bassiana</name>
    <name type="common">White muscardine disease fungus</name>
    <name type="synonym">Tritirachium shiotae</name>
    <dbReference type="NCBI Taxonomy" id="176275"/>
    <lineage>
        <taxon>Eukaryota</taxon>
        <taxon>Fungi</taxon>
        <taxon>Dikarya</taxon>
        <taxon>Ascomycota</taxon>
        <taxon>Pezizomycotina</taxon>
        <taxon>Sordariomycetes</taxon>
        <taxon>Hypocreomycetidae</taxon>
        <taxon>Hypocreales</taxon>
        <taxon>Cordycipitaceae</taxon>
        <taxon>Beauveria</taxon>
    </lineage>
</organism>
<dbReference type="InterPro" id="IPR021842">
    <property type="entry name" value="DUF3435"/>
</dbReference>
<dbReference type="PANTHER" id="PTHR37535:SF2">
    <property type="entry name" value="FINGER DOMAIN PROTEIN, PUTATIVE (AFU_ORTHOLOGUE AFUA_6G09300)-RELATED"/>
    <property type="match status" value="1"/>
</dbReference>
<proteinExistence type="predicted"/>
<feature type="compositionally biased region" description="Basic and acidic residues" evidence="1">
    <location>
        <begin position="31"/>
        <end position="46"/>
    </location>
</feature>
<gene>
    <name evidence="2" type="ORF">BM221_003809</name>
</gene>
<protein>
    <submittedName>
        <fullName evidence="2">Uncharacterized protein</fullName>
    </submittedName>
</protein>
<feature type="region of interest" description="Disordered" evidence="1">
    <location>
        <begin position="1"/>
        <end position="55"/>
    </location>
</feature>